<dbReference type="AlphaFoldDB" id="A0A931HVA8"/>
<keyword evidence="3" id="KW-0560">Oxidoreductase</keyword>
<dbReference type="PANTHER" id="PTHR35446:SF2">
    <property type="entry name" value="CARBOXYMUCONOLACTONE DECARBOXYLASE-LIKE DOMAIN-CONTAINING PROTEIN"/>
    <property type="match status" value="1"/>
</dbReference>
<evidence type="ECO:0000313" key="3">
    <source>
        <dbReference type="EMBL" id="MBH0230447.1"/>
    </source>
</evidence>
<dbReference type="Gene3D" id="1.20.1290.10">
    <property type="entry name" value="AhpD-like"/>
    <property type="match status" value="1"/>
</dbReference>
<dbReference type="InterPro" id="IPR010195">
    <property type="entry name" value="Uncharacterised_peroxidase-rel"/>
</dbReference>
<dbReference type="NCBIfam" id="TIGR01926">
    <property type="entry name" value="peroxid_rel"/>
    <property type="match status" value="1"/>
</dbReference>
<keyword evidence="3" id="KW-0575">Peroxidase</keyword>
<evidence type="ECO:0000259" key="2">
    <source>
        <dbReference type="Pfam" id="PF02627"/>
    </source>
</evidence>
<dbReference type="RefSeq" id="WP_197317081.1">
    <property type="nucleotide sequence ID" value="NZ_JADZSC010000002.1"/>
</dbReference>
<comment type="caution">
    <text evidence="3">The sequence shown here is derived from an EMBL/GenBank/DDBJ whole genome shotgun (WGS) entry which is preliminary data.</text>
</comment>
<dbReference type="GO" id="GO:0051920">
    <property type="term" value="F:peroxiredoxin activity"/>
    <property type="evidence" value="ECO:0007669"/>
    <property type="project" value="InterPro"/>
</dbReference>
<dbReference type="EMBL" id="JADZSC010000002">
    <property type="protein sequence ID" value="MBH0230447.1"/>
    <property type="molecule type" value="Genomic_DNA"/>
</dbReference>
<keyword evidence="4" id="KW-1185">Reference proteome</keyword>
<feature type="region of interest" description="Disordered" evidence="1">
    <location>
        <begin position="1"/>
        <end position="24"/>
    </location>
</feature>
<accession>A0A931HVA8</accession>
<dbReference type="PANTHER" id="PTHR35446">
    <property type="entry name" value="SI:CH211-175M2.5"/>
    <property type="match status" value="1"/>
</dbReference>
<dbReference type="SUPFAM" id="SSF69118">
    <property type="entry name" value="AhpD-like"/>
    <property type="match status" value="1"/>
</dbReference>
<protein>
    <submittedName>
        <fullName evidence="3">Peroxidase-related enzyme</fullName>
    </submittedName>
</protein>
<evidence type="ECO:0000256" key="1">
    <source>
        <dbReference type="SAM" id="MobiDB-lite"/>
    </source>
</evidence>
<sequence length="165" mass="19031">MPWIKPMKQSAMKEMQTKNQSPDPAPLFNRLLANDPELYDAFLPLQEAIKGTSLSEELRETVITFVSMKNGCEYCTKSHKELLENLIGREDTLQWLENYEESDMEEEWKAVLNYADKLIAKPVKVTKEDVQRLKDFGYDEKAIVQLNQTIAYTSYTNQLSMGLGL</sequence>
<organism evidence="3 4">
    <name type="scientific">Halobacillus yeomjeoni</name>
    <dbReference type="NCBI Taxonomy" id="311194"/>
    <lineage>
        <taxon>Bacteria</taxon>
        <taxon>Bacillati</taxon>
        <taxon>Bacillota</taxon>
        <taxon>Bacilli</taxon>
        <taxon>Bacillales</taxon>
        <taxon>Bacillaceae</taxon>
        <taxon>Halobacillus</taxon>
    </lineage>
</organism>
<name>A0A931HVA8_9BACI</name>
<feature type="domain" description="Carboxymuconolactone decarboxylase-like" evidence="2">
    <location>
        <begin position="36"/>
        <end position="85"/>
    </location>
</feature>
<gene>
    <name evidence="3" type="ORF">H0267_09515</name>
</gene>
<dbReference type="InterPro" id="IPR029032">
    <property type="entry name" value="AhpD-like"/>
</dbReference>
<dbReference type="Proteomes" id="UP000614490">
    <property type="component" value="Unassembled WGS sequence"/>
</dbReference>
<proteinExistence type="predicted"/>
<evidence type="ECO:0000313" key="4">
    <source>
        <dbReference type="Proteomes" id="UP000614490"/>
    </source>
</evidence>
<dbReference type="Pfam" id="PF02627">
    <property type="entry name" value="CMD"/>
    <property type="match status" value="1"/>
</dbReference>
<reference evidence="3 4" key="1">
    <citation type="journal article" date="2005" name="Int. J. Syst. Evol. Microbiol.">
        <title>Halobacillus yeomjeoni sp. nov., isolated from a marine solar saltern in Korea.</title>
        <authorList>
            <person name="Yoon J.H."/>
            <person name="Kang S.J."/>
            <person name="Lee C.H."/>
            <person name="Oh H.W."/>
            <person name="Oh T.K."/>
        </authorList>
    </citation>
    <scope>NUCLEOTIDE SEQUENCE [LARGE SCALE GENOMIC DNA]</scope>
    <source>
        <strain evidence="3 4">KCTC 3957</strain>
    </source>
</reference>
<dbReference type="InterPro" id="IPR003779">
    <property type="entry name" value="CMD-like"/>
</dbReference>